<reference evidence="2" key="3">
    <citation type="submission" date="2024-02" db="EMBL/GenBank/DDBJ databases">
        <title>Comparative genomics of Cryptococcus and Kwoniella reveals pathogenesis evolution and contrasting modes of karyotype evolution via chromosome fusion or intercentromeric recombination.</title>
        <authorList>
            <person name="Coelho M.A."/>
            <person name="David-Palma M."/>
            <person name="Shea T."/>
            <person name="Bowers K."/>
            <person name="McGinley-Smith S."/>
            <person name="Mohammad A.W."/>
            <person name="Gnirke A."/>
            <person name="Yurkov A.M."/>
            <person name="Nowrousian M."/>
            <person name="Sun S."/>
            <person name="Cuomo C.A."/>
            <person name="Heitman J."/>
        </authorList>
    </citation>
    <scope>NUCLEOTIDE SEQUENCE</scope>
    <source>
        <strain evidence="2">CBS 10117</strain>
    </source>
</reference>
<evidence type="ECO:0000313" key="2">
    <source>
        <dbReference type="EMBL" id="WWC64523.1"/>
    </source>
</evidence>
<organism evidence="1">
    <name type="scientific">Kwoniella dejecticola CBS 10117</name>
    <dbReference type="NCBI Taxonomy" id="1296121"/>
    <lineage>
        <taxon>Eukaryota</taxon>
        <taxon>Fungi</taxon>
        <taxon>Dikarya</taxon>
        <taxon>Basidiomycota</taxon>
        <taxon>Agaricomycotina</taxon>
        <taxon>Tremellomycetes</taxon>
        <taxon>Tremellales</taxon>
        <taxon>Cryptococcaceae</taxon>
        <taxon>Kwoniella</taxon>
    </lineage>
</organism>
<dbReference type="VEuPathDB" id="FungiDB:I303_06535"/>
<evidence type="ECO:0000313" key="1">
    <source>
        <dbReference type="EMBL" id="OBR82977.1"/>
    </source>
</evidence>
<dbReference type="EMBL" id="KI894034">
    <property type="protein sequence ID" value="OBR82977.1"/>
    <property type="molecule type" value="Genomic_DNA"/>
</dbReference>
<dbReference type="Proteomes" id="UP000078595">
    <property type="component" value="Chromosome 9"/>
</dbReference>
<dbReference type="OrthoDB" id="2564533at2759"/>
<reference evidence="1" key="1">
    <citation type="submission" date="2013-07" db="EMBL/GenBank/DDBJ databases">
        <title>The Genome Sequence of Cryptococcus dejecticola CBS10117.</title>
        <authorList>
            <consortium name="The Broad Institute Genome Sequencing Platform"/>
            <person name="Cuomo C."/>
            <person name="Litvintseva A."/>
            <person name="Chen Y."/>
            <person name="Heitman J."/>
            <person name="Sun S."/>
            <person name="Springer D."/>
            <person name="Dromer F."/>
            <person name="Young S.K."/>
            <person name="Zeng Q."/>
            <person name="Gargeya S."/>
            <person name="Fitzgerald M."/>
            <person name="Abouelleil A."/>
            <person name="Alvarado L."/>
            <person name="Berlin A.M."/>
            <person name="Chapman S.B."/>
            <person name="Dewar J."/>
            <person name="Goldberg J."/>
            <person name="Griggs A."/>
            <person name="Gujja S."/>
            <person name="Hansen M."/>
            <person name="Howarth C."/>
            <person name="Imamovic A."/>
            <person name="Larimer J."/>
            <person name="McCowan C."/>
            <person name="Murphy C."/>
            <person name="Pearson M."/>
            <person name="Priest M."/>
            <person name="Roberts A."/>
            <person name="Saif S."/>
            <person name="Shea T."/>
            <person name="Sykes S."/>
            <person name="Wortman J."/>
            <person name="Nusbaum C."/>
            <person name="Birren B."/>
        </authorList>
    </citation>
    <scope>NUCLEOTIDE SEQUENCE [LARGE SCALE GENOMIC DNA]</scope>
    <source>
        <strain evidence="1">CBS 10117</strain>
    </source>
</reference>
<keyword evidence="3" id="KW-1185">Reference proteome</keyword>
<reference evidence="2" key="2">
    <citation type="submission" date="2013-07" db="EMBL/GenBank/DDBJ databases">
        <authorList>
            <consortium name="The Broad Institute Genome Sequencing Platform"/>
            <person name="Cuomo C."/>
            <person name="Litvintseva A."/>
            <person name="Chen Y."/>
            <person name="Heitman J."/>
            <person name="Sun S."/>
            <person name="Springer D."/>
            <person name="Dromer F."/>
            <person name="Young S.K."/>
            <person name="Zeng Q."/>
            <person name="Gargeya S."/>
            <person name="Fitzgerald M."/>
            <person name="Abouelleil A."/>
            <person name="Alvarado L."/>
            <person name="Berlin A.M."/>
            <person name="Chapman S.B."/>
            <person name="Dewar J."/>
            <person name="Goldberg J."/>
            <person name="Griggs A."/>
            <person name="Gujja S."/>
            <person name="Hansen M."/>
            <person name="Howarth C."/>
            <person name="Imamovic A."/>
            <person name="Larimer J."/>
            <person name="McCowan C."/>
            <person name="Murphy C."/>
            <person name="Pearson M."/>
            <person name="Priest M."/>
            <person name="Roberts A."/>
            <person name="Saif S."/>
            <person name="Shea T."/>
            <person name="Sykes S."/>
            <person name="Wortman J."/>
            <person name="Nusbaum C."/>
            <person name="Birren B."/>
        </authorList>
    </citation>
    <scope>NUCLEOTIDE SEQUENCE</scope>
    <source>
        <strain evidence="2">CBS 10117</strain>
    </source>
</reference>
<evidence type="ECO:0000313" key="3">
    <source>
        <dbReference type="Proteomes" id="UP000078595"/>
    </source>
</evidence>
<dbReference type="AlphaFoldDB" id="A0A1A5ZYU2"/>
<name>A0A1A5ZYU2_9TREE</name>
<dbReference type="GeneID" id="28970234"/>
<dbReference type="EMBL" id="CP144538">
    <property type="protein sequence ID" value="WWC64523.1"/>
    <property type="molecule type" value="Genomic_DNA"/>
</dbReference>
<protein>
    <submittedName>
        <fullName evidence="1">Uncharacterized protein</fullName>
    </submittedName>
</protein>
<gene>
    <name evidence="1" type="ORF">I303_06535</name>
    <name evidence="2" type="ORF">I303_107133</name>
</gene>
<proteinExistence type="predicted"/>
<dbReference type="RefSeq" id="XP_018260819.1">
    <property type="nucleotide sequence ID" value="XM_018409816.1"/>
</dbReference>
<dbReference type="KEGG" id="kdj:28970234"/>
<accession>A0A1A5ZYU2</accession>
<sequence>MSPSLLDCSDEILISIGNFAHGDADIAIPSFNPHWANFKHEIDPSVHQDYLAYRAVCQRIRSLLPLRDLHIVIRKWSQVLRWTLHNPVGVSKAVKRMMLDVPKKSHAAYAQATPDDNVEGSKEEEQILANWIVFSRFLAQFDNLQELIITSNPLCRTPHPWYEDAAFHLPAVTSFAVESRCLCCCQELVELLVPAAPNIKHLKALLEDCLDLETIRSEWCARNPTADQILPLHTLMAKCIRTAPQEDLRYITETCPEIEALHLFSFPGNRSDPPHRMDPFLDFTTTEREDWLTTWETPGSTHPGMRSERMNADSDDYWEDEAYLFQELAPLKLSKNLQVLDLGVGICYSSLISKANHDITISPVTTATQYQRTLRESRLKPRQTDVAKAAVQRAALGILSNAPSLKRGHFWEYQSPVRHASKRSMKRWTWRLTDKHDVVVEDAEEFPFKWTHNRDGEFHNHGTDER</sequence>